<dbReference type="RefSeq" id="WP_380102280.1">
    <property type="nucleotide sequence ID" value="NZ_JBHRZG010000013.1"/>
</dbReference>
<keyword evidence="6" id="KW-1185">Reference proteome</keyword>
<dbReference type="Proteomes" id="UP001595803">
    <property type="component" value="Unassembled WGS sequence"/>
</dbReference>
<evidence type="ECO:0000313" key="6">
    <source>
        <dbReference type="Proteomes" id="UP001595803"/>
    </source>
</evidence>
<dbReference type="InterPro" id="IPR020904">
    <property type="entry name" value="Sc_DH/Rdtase_CS"/>
</dbReference>
<dbReference type="PRINTS" id="PR00080">
    <property type="entry name" value="SDRFAMILY"/>
</dbReference>
<dbReference type="PANTHER" id="PTHR44196:SF1">
    <property type="entry name" value="DEHYDROGENASE_REDUCTASE SDR FAMILY MEMBER 7B"/>
    <property type="match status" value="1"/>
</dbReference>
<feature type="domain" description="Ketoreductase" evidence="4">
    <location>
        <begin position="6"/>
        <end position="183"/>
    </location>
</feature>
<evidence type="ECO:0000313" key="5">
    <source>
        <dbReference type="EMBL" id="MFC3833762.1"/>
    </source>
</evidence>
<evidence type="ECO:0000256" key="1">
    <source>
        <dbReference type="ARBA" id="ARBA00006484"/>
    </source>
</evidence>
<name>A0ABV7Z8P9_9DEIO</name>
<proteinExistence type="inferred from homology"/>
<evidence type="ECO:0000259" key="4">
    <source>
        <dbReference type="SMART" id="SM00822"/>
    </source>
</evidence>
<sequence>MHMTGNTILITGGASGIGLGLAQAFHERGNTVLIAGRRQRTLDEAVAAHPGLHPYVLDVTDPASIAALAARVTAEHPVLNVLINNAGIMQAEDILTATDTAVAEHTVTTNLLGPIRLTHALLPHLLAQPRPVIVNVSSGLASVPLAATPTYSATKAAIHSYTESLRHQLRDTPAQVLELTPPAVGTDLMPGHRDSPHSMPLDAYIAEVMQIMETQPEAPEICVQNVRFLRDAVATGTYDRVFQGINSR</sequence>
<accession>A0ABV7Z8P9</accession>
<organism evidence="5 6">
    <name type="scientific">Deinococcus rufus</name>
    <dbReference type="NCBI Taxonomy" id="2136097"/>
    <lineage>
        <taxon>Bacteria</taxon>
        <taxon>Thermotogati</taxon>
        <taxon>Deinococcota</taxon>
        <taxon>Deinococci</taxon>
        <taxon>Deinococcales</taxon>
        <taxon>Deinococcaceae</taxon>
        <taxon>Deinococcus</taxon>
    </lineage>
</organism>
<dbReference type="SMART" id="SM00822">
    <property type="entry name" value="PKS_KR"/>
    <property type="match status" value="1"/>
</dbReference>
<dbReference type="Pfam" id="PF00106">
    <property type="entry name" value="adh_short"/>
    <property type="match status" value="1"/>
</dbReference>
<evidence type="ECO:0000256" key="2">
    <source>
        <dbReference type="ARBA" id="ARBA00023002"/>
    </source>
</evidence>
<dbReference type="InterPro" id="IPR002347">
    <property type="entry name" value="SDR_fam"/>
</dbReference>
<reference evidence="6" key="1">
    <citation type="journal article" date="2019" name="Int. J. Syst. Evol. Microbiol.">
        <title>The Global Catalogue of Microorganisms (GCM) 10K type strain sequencing project: providing services to taxonomists for standard genome sequencing and annotation.</title>
        <authorList>
            <consortium name="The Broad Institute Genomics Platform"/>
            <consortium name="The Broad Institute Genome Sequencing Center for Infectious Disease"/>
            <person name="Wu L."/>
            <person name="Ma J."/>
        </authorList>
    </citation>
    <scope>NUCLEOTIDE SEQUENCE [LARGE SCALE GENOMIC DNA]</scope>
    <source>
        <strain evidence="6">CCTCC AB 2017081</strain>
    </source>
</reference>
<protein>
    <submittedName>
        <fullName evidence="5">SDR family oxidoreductase</fullName>
    </submittedName>
</protein>
<dbReference type="PROSITE" id="PS00061">
    <property type="entry name" value="ADH_SHORT"/>
    <property type="match status" value="1"/>
</dbReference>
<comment type="caution">
    <text evidence="5">The sequence shown here is derived from an EMBL/GenBank/DDBJ whole genome shotgun (WGS) entry which is preliminary data.</text>
</comment>
<comment type="similarity">
    <text evidence="1 3">Belongs to the short-chain dehydrogenases/reductases (SDR) family.</text>
</comment>
<dbReference type="PRINTS" id="PR00081">
    <property type="entry name" value="GDHRDH"/>
</dbReference>
<gene>
    <name evidence="5" type="ORF">ACFOSB_12920</name>
</gene>
<evidence type="ECO:0000256" key="3">
    <source>
        <dbReference type="RuleBase" id="RU000363"/>
    </source>
</evidence>
<dbReference type="Gene3D" id="3.40.50.720">
    <property type="entry name" value="NAD(P)-binding Rossmann-like Domain"/>
    <property type="match status" value="1"/>
</dbReference>
<dbReference type="EMBL" id="JBHRZG010000013">
    <property type="protein sequence ID" value="MFC3833762.1"/>
    <property type="molecule type" value="Genomic_DNA"/>
</dbReference>
<dbReference type="SUPFAM" id="SSF51735">
    <property type="entry name" value="NAD(P)-binding Rossmann-fold domains"/>
    <property type="match status" value="1"/>
</dbReference>
<dbReference type="InterPro" id="IPR057326">
    <property type="entry name" value="KR_dom"/>
</dbReference>
<keyword evidence="2" id="KW-0560">Oxidoreductase</keyword>
<dbReference type="PANTHER" id="PTHR44196">
    <property type="entry name" value="DEHYDROGENASE/REDUCTASE SDR FAMILY MEMBER 7B"/>
    <property type="match status" value="1"/>
</dbReference>
<dbReference type="InterPro" id="IPR036291">
    <property type="entry name" value="NAD(P)-bd_dom_sf"/>
</dbReference>